<keyword evidence="7" id="KW-1185">Reference proteome</keyword>
<proteinExistence type="predicted"/>
<evidence type="ECO:0000259" key="5">
    <source>
        <dbReference type="PROSITE" id="PS50937"/>
    </source>
</evidence>
<organism evidence="6 7">
    <name type="scientific">Pediococcus argentinicus</name>
    <dbReference type="NCBI Taxonomy" id="480391"/>
    <lineage>
        <taxon>Bacteria</taxon>
        <taxon>Bacillati</taxon>
        <taxon>Bacillota</taxon>
        <taxon>Bacilli</taxon>
        <taxon>Lactobacillales</taxon>
        <taxon>Lactobacillaceae</taxon>
        <taxon>Pediococcus</taxon>
    </lineage>
</organism>
<comment type="caution">
    <text evidence="6">The sequence shown here is derived from an EMBL/GenBank/DDBJ whole genome shotgun (WGS) entry which is preliminary data.</text>
</comment>
<dbReference type="GO" id="GO:0003700">
    <property type="term" value="F:DNA-binding transcription factor activity"/>
    <property type="evidence" value="ECO:0007669"/>
    <property type="project" value="InterPro"/>
</dbReference>
<dbReference type="PANTHER" id="PTHR30204">
    <property type="entry name" value="REDOX-CYCLING DRUG-SENSING TRANSCRIPTIONAL ACTIVATOR SOXR"/>
    <property type="match status" value="1"/>
</dbReference>
<dbReference type="AlphaFoldDB" id="A0A0R2NJ64"/>
<dbReference type="RefSeq" id="WP_057799650.1">
    <property type="nucleotide sequence ID" value="NZ_BJZZ01000020.1"/>
</dbReference>
<dbReference type="PATRIC" id="fig|480391.4.peg.570"/>
<keyword evidence="4" id="KW-0804">Transcription</keyword>
<evidence type="ECO:0000256" key="1">
    <source>
        <dbReference type="ARBA" id="ARBA00022491"/>
    </source>
</evidence>
<keyword evidence="1" id="KW-0678">Repressor</keyword>
<dbReference type="EMBL" id="JQCQ01000019">
    <property type="protein sequence ID" value="KRO24898.1"/>
    <property type="molecule type" value="Genomic_DNA"/>
</dbReference>
<evidence type="ECO:0000313" key="6">
    <source>
        <dbReference type="EMBL" id="KRO24898.1"/>
    </source>
</evidence>
<dbReference type="PROSITE" id="PS50937">
    <property type="entry name" value="HTH_MERR_2"/>
    <property type="match status" value="1"/>
</dbReference>
<dbReference type="SMART" id="SM00422">
    <property type="entry name" value="HTH_MERR"/>
    <property type="match status" value="1"/>
</dbReference>
<keyword evidence="3" id="KW-0238">DNA-binding</keyword>
<gene>
    <name evidence="6" type="ORF">IV88_GL000562</name>
</gene>
<reference evidence="6 7" key="1">
    <citation type="journal article" date="2015" name="Genome Announc.">
        <title>Expanding the biotechnology potential of lactobacilli through comparative genomics of 213 strains and associated genera.</title>
        <authorList>
            <person name="Sun Z."/>
            <person name="Harris H.M."/>
            <person name="McCann A."/>
            <person name="Guo C."/>
            <person name="Argimon S."/>
            <person name="Zhang W."/>
            <person name="Yang X."/>
            <person name="Jeffery I.B."/>
            <person name="Cooney J.C."/>
            <person name="Kagawa T.F."/>
            <person name="Liu W."/>
            <person name="Song Y."/>
            <person name="Salvetti E."/>
            <person name="Wrobel A."/>
            <person name="Rasinkangas P."/>
            <person name="Parkhill J."/>
            <person name="Rea M.C."/>
            <person name="O'Sullivan O."/>
            <person name="Ritari J."/>
            <person name="Douillard F.P."/>
            <person name="Paul Ross R."/>
            <person name="Yang R."/>
            <person name="Briner A.E."/>
            <person name="Felis G.E."/>
            <person name="de Vos W.M."/>
            <person name="Barrangou R."/>
            <person name="Klaenhammer T.R."/>
            <person name="Caufield P.W."/>
            <person name="Cui Y."/>
            <person name="Zhang H."/>
            <person name="O'Toole P.W."/>
        </authorList>
    </citation>
    <scope>NUCLEOTIDE SEQUENCE [LARGE SCALE GENOMIC DNA]</scope>
    <source>
        <strain evidence="6 7">DSM 23026</strain>
    </source>
</reference>
<evidence type="ECO:0000256" key="2">
    <source>
        <dbReference type="ARBA" id="ARBA00023015"/>
    </source>
</evidence>
<dbReference type="PANTHER" id="PTHR30204:SF69">
    <property type="entry name" value="MERR-FAMILY TRANSCRIPTIONAL REGULATOR"/>
    <property type="match status" value="1"/>
</dbReference>
<accession>A0A0R2NJ64</accession>
<dbReference type="Gene3D" id="1.10.1660.10">
    <property type="match status" value="1"/>
</dbReference>
<dbReference type="InterPro" id="IPR047057">
    <property type="entry name" value="MerR_fam"/>
</dbReference>
<dbReference type="Proteomes" id="UP000051249">
    <property type="component" value="Unassembled WGS sequence"/>
</dbReference>
<feature type="domain" description="HTH merR-type" evidence="5">
    <location>
        <begin position="1"/>
        <end position="70"/>
    </location>
</feature>
<evidence type="ECO:0000313" key="7">
    <source>
        <dbReference type="Proteomes" id="UP000051249"/>
    </source>
</evidence>
<sequence>MYSIKEVATKFNVTYDTLRYYEKRGLLTNIERDKNGRRIYSEENIDDLNKLIHLRHLGASIAETEQILNLFGTQAKSVEAYDAGIELLDQLEVETNAKIEGLKQQQVFLQKKRQKFEQERSSLVEK</sequence>
<dbReference type="InterPro" id="IPR000551">
    <property type="entry name" value="MerR-type_HTH_dom"/>
</dbReference>
<keyword evidence="2" id="KW-0805">Transcription regulation</keyword>
<evidence type="ECO:0000256" key="4">
    <source>
        <dbReference type="ARBA" id="ARBA00023163"/>
    </source>
</evidence>
<dbReference type="InterPro" id="IPR009061">
    <property type="entry name" value="DNA-bd_dom_put_sf"/>
</dbReference>
<dbReference type="GO" id="GO:0003677">
    <property type="term" value="F:DNA binding"/>
    <property type="evidence" value="ECO:0007669"/>
    <property type="project" value="UniProtKB-KW"/>
</dbReference>
<protein>
    <recommendedName>
        <fullName evidence="5">HTH merR-type domain-containing protein</fullName>
    </recommendedName>
</protein>
<name>A0A0R2NJ64_9LACO</name>
<evidence type="ECO:0000256" key="3">
    <source>
        <dbReference type="ARBA" id="ARBA00023125"/>
    </source>
</evidence>
<dbReference type="OrthoDB" id="9814833at2"/>
<dbReference type="SUPFAM" id="SSF46955">
    <property type="entry name" value="Putative DNA-binding domain"/>
    <property type="match status" value="1"/>
</dbReference>
<dbReference type="Pfam" id="PF13411">
    <property type="entry name" value="MerR_1"/>
    <property type="match status" value="1"/>
</dbReference>